<dbReference type="HOGENOM" id="CLU_2441360_0_0_1"/>
<feature type="compositionally biased region" description="Low complexity" evidence="1">
    <location>
        <begin position="34"/>
        <end position="44"/>
    </location>
</feature>
<dbReference type="Proteomes" id="UP000017559">
    <property type="component" value="Unassembled WGS sequence"/>
</dbReference>
<protein>
    <submittedName>
        <fullName evidence="2">Uncharacterized protein</fullName>
    </submittedName>
</protein>
<reference evidence="2 3" key="1">
    <citation type="journal article" date="2014" name="BMC Genomics">
        <title>Genome and secretome analysis of the hemibiotrophic fungal pathogen, Moniliophthora roreri, which causes frosty pod rot disease of cacao: mechanisms of the biotrophic and necrotrophic phases.</title>
        <authorList>
            <person name="Meinhardt L.W."/>
            <person name="Costa G.G.L."/>
            <person name="Thomazella D.P.T."/>
            <person name="Teixeira P.J.P.L."/>
            <person name="Carazzolle M.F."/>
            <person name="Schuster S.C."/>
            <person name="Carlson J.E."/>
            <person name="Guiltinan M.J."/>
            <person name="Mieczkowski P."/>
            <person name="Farmer A."/>
            <person name="Ramaraj T."/>
            <person name="Crozier J."/>
            <person name="Davis R.E."/>
            <person name="Shao J."/>
            <person name="Melnick R.L."/>
            <person name="Pereira G.A.G."/>
            <person name="Bailey B.A."/>
        </authorList>
    </citation>
    <scope>NUCLEOTIDE SEQUENCE [LARGE SCALE GENOMIC DNA]</scope>
    <source>
        <strain evidence="2 3">MCA 2997</strain>
    </source>
</reference>
<gene>
    <name evidence="2" type="ORF">Moror_13739</name>
</gene>
<dbReference type="EMBL" id="AWSO01000456">
    <property type="protein sequence ID" value="ESK90310.1"/>
    <property type="molecule type" value="Genomic_DNA"/>
</dbReference>
<evidence type="ECO:0000313" key="3">
    <source>
        <dbReference type="Proteomes" id="UP000017559"/>
    </source>
</evidence>
<organism evidence="2 3">
    <name type="scientific">Moniliophthora roreri (strain MCA 2997)</name>
    <name type="common">Cocoa frosty pod rot fungus</name>
    <name type="synonym">Crinipellis roreri</name>
    <dbReference type="NCBI Taxonomy" id="1381753"/>
    <lineage>
        <taxon>Eukaryota</taxon>
        <taxon>Fungi</taxon>
        <taxon>Dikarya</taxon>
        <taxon>Basidiomycota</taxon>
        <taxon>Agaricomycotina</taxon>
        <taxon>Agaricomycetes</taxon>
        <taxon>Agaricomycetidae</taxon>
        <taxon>Agaricales</taxon>
        <taxon>Marasmiineae</taxon>
        <taxon>Marasmiaceae</taxon>
        <taxon>Moniliophthora</taxon>
    </lineage>
</organism>
<dbReference type="AlphaFoldDB" id="V2XCU0"/>
<feature type="region of interest" description="Disordered" evidence="1">
    <location>
        <begin position="1"/>
        <end position="90"/>
    </location>
</feature>
<sequence length="90" mass="9666">MSHSEEEREEEEFDDDDDSKSMSCSDSDSDLDSDSGSILGSDTDGTSVAGNGGLDEDKMEVEDYDAVPTGSKRGKGLHVDDGSPKRIRMT</sequence>
<feature type="compositionally biased region" description="Acidic residues" evidence="1">
    <location>
        <begin position="7"/>
        <end position="18"/>
    </location>
</feature>
<comment type="caution">
    <text evidence="2">The sequence shown here is derived from an EMBL/GenBank/DDBJ whole genome shotgun (WGS) entry which is preliminary data.</text>
</comment>
<keyword evidence="3" id="KW-1185">Reference proteome</keyword>
<dbReference type="KEGG" id="mrr:Moror_13739"/>
<name>V2XCU0_MONRO</name>
<evidence type="ECO:0000313" key="2">
    <source>
        <dbReference type="EMBL" id="ESK90310.1"/>
    </source>
</evidence>
<proteinExistence type="predicted"/>
<accession>V2XCU0</accession>
<evidence type="ECO:0000256" key="1">
    <source>
        <dbReference type="SAM" id="MobiDB-lite"/>
    </source>
</evidence>